<reference evidence="2 3" key="1">
    <citation type="submission" date="2024-03" db="EMBL/GenBank/DDBJ databases">
        <title>The genome assembly and annotation of the cricket Gryllus longicercus Weissman &amp; Gray.</title>
        <authorList>
            <person name="Szrajer S."/>
            <person name="Gray D."/>
            <person name="Ylla G."/>
        </authorList>
    </citation>
    <scope>NUCLEOTIDE SEQUENCE [LARGE SCALE GENOMIC DNA]</scope>
    <source>
        <strain evidence="2">DAG 2021-001</strain>
        <tissue evidence="2">Whole body minus gut</tissue>
    </source>
</reference>
<evidence type="ECO:0000256" key="1">
    <source>
        <dbReference type="SAM" id="MobiDB-lite"/>
    </source>
</evidence>
<evidence type="ECO:0000313" key="3">
    <source>
        <dbReference type="Proteomes" id="UP001378592"/>
    </source>
</evidence>
<accession>A0AAN9YWB0</accession>
<dbReference type="AlphaFoldDB" id="A0AAN9YWB0"/>
<feature type="region of interest" description="Disordered" evidence="1">
    <location>
        <begin position="1"/>
        <end position="33"/>
    </location>
</feature>
<sequence length="91" mass="9725">MSDAAVTIMSGTDPLTEAAEKDPVGAEASPEEEEEAAQVAEVAAAARVAEENEEVPREAAVELYAYPMEAVNLLDDDGNETEVEECLRTNR</sequence>
<evidence type="ECO:0000313" key="2">
    <source>
        <dbReference type="EMBL" id="KAK7791872.1"/>
    </source>
</evidence>
<proteinExistence type="predicted"/>
<gene>
    <name evidence="2" type="ORF">R5R35_010550</name>
</gene>
<keyword evidence="3" id="KW-1185">Reference proteome</keyword>
<dbReference type="EMBL" id="JAZDUA010000491">
    <property type="protein sequence ID" value="KAK7791872.1"/>
    <property type="molecule type" value="Genomic_DNA"/>
</dbReference>
<dbReference type="Proteomes" id="UP001378592">
    <property type="component" value="Unassembled WGS sequence"/>
</dbReference>
<organism evidence="2 3">
    <name type="scientific">Gryllus longicercus</name>
    <dbReference type="NCBI Taxonomy" id="2509291"/>
    <lineage>
        <taxon>Eukaryota</taxon>
        <taxon>Metazoa</taxon>
        <taxon>Ecdysozoa</taxon>
        <taxon>Arthropoda</taxon>
        <taxon>Hexapoda</taxon>
        <taxon>Insecta</taxon>
        <taxon>Pterygota</taxon>
        <taxon>Neoptera</taxon>
        <taxon>Polyneoptera</taxon>
        <taxon>Orthoptera</taxon>
        <taxon>Ensifera</taxon>
        <taxon>Gryllidea</taxon>
        <taxon>Grylloidea</taxon>
        <taxon>Gryllidae</taxon>
        <taxon>Gryllinae</taxon>
        <taxon>Gryllus</taxon>
    </lineage>
</organism>
<protein>
    <submittedName>
        <fullName evidence="2">Uncharacterized protein</fullName>
    </submittedName>
</protein>
<name>A0AAN9YWB0_9ORTH</name>
<comment type="caution">
    <text evidence="2">The sequence shown here is derived from an EMBL/GenBank/DDBJ whole genome shotgun (WGS) entry which is preliminary data.</text>
</comment>